<organism evidence="2 3">
    <name type="scientific">Gossypium australe</name>
    <dbReference type="NCBI Taxonomy" id="47621"/>
    <lineage>
        <taxon>Eukaryota</taxon>
        <taxon>Viridiplantae</taxon>
        <taxon>Streptophyta</taxon>
        <taxon>Embryophyta</taxon>
        <taxon>Tracheophyta</taxon>
        <taxon>Spermatophyta</taxon>
        <taxon>Magnoliopsida</taxon>
        <taxon>eudicotyledons</taxon>
        <taxon>Gunneridae</taxon>
        <taxon>Pentapetalae</taxon>
        <taxon>rosids</taxon>
        <taxon>malvids</taxon>
        <taxon>Malvales</taxon>
        <taxon>Malvaceae</taxon>
        <taxon>Malvoideae</taxon>
        <taxon>Gossypium</taxon>
    </lineage>
</organism>
<gene>
    <name evidence="2" type="ORF">EPI10_031212</name>
</gene>
<protein>
    <submittedName>
        <fullName evidence="2">LINE-1 reverse transcriptase isogeny</fullName>
    </submittedName>
</protein>
<dbReference type="SUPFAM" id="SSF56672">
    <property type="entry name" value="DNA/RNA polymerases"/>
    <property type="match status" value="1"/>
</dbReference>
<dbReference type="InterPro" id="IPR043502">
    <property type="entry name" value="DNA/RNA_pol_sf"/>
</dbReference>
<keyword evidence="2" id="KW-0695">RNA-directed DNA polymerase</keyword>
<dbReference type="CDD" id="cd01650">
    <property type="entry name" value="RT_nLTR_like"/>
    <property type="match status" value="1"/>
</dbReference>
<reference evidence="2" key="1">
    <citation type="submission" date="2019-08" db="EMBL/GenBank/DDBJ databases">
        <authorList>
            <person name="Liu F."/>
        </authorList>
    </citation>
    <scope>NUCLEOTIDE SEQUENCE [LARGE SCALE GENOMIC DNA]</scope>
    <source>
        <strain evidence="2">PA1801</strain>
        <tissue evidence="2">Leaf</tissue>
    </source>
</reference>
<accession>A0A5B6X0X3</accession>
<proteinExistence type="predicted"/>
<dbReference type="PANTHER" id="PTHR19446">
    <property type="entry name" value="REVERSE TRANSCRIPTASES"/>
    <property type="match status" value="1"/>
</dbReference>
<keyword evidence="2" id="KW-0808">Transferase</keyword>
<dbReference type="Pfam" id="PF00078">
    <property type="entry name" value="RVT_1"/>
    <property type="match status" value="1"/>
</dbReference>
<evidence type="ECO:0000313" key="2">
    <source>
        <dbReference type="EMBL" id="KAA3487383.1"/>
    </source>
</evidence>
<feature type="domain" description="Reverse transcriptase" evidence="1">
    <location>
        <begin position="34"/>
        <end position="293"/>
    </location>
</feature>
<dbReference type="OrthoDB" id="1002228at2759"/>
<evidence type="ECO:0000259" key="1">
    <source>
        <dbReference type="PROSITE" id="PS50878"/>
    </source>
</evidence>
<sequence length="303" mass="34371">MAPLKALGSDGFHALFFQKHWDILGEVVCDWVRKVFEGNPIDPELNNTLVVLIPKVQNPDTFGQFRPISLCSVLYKLTVKVIANWFKYIFPKIIVHEQAGFITGRSITDNIILAQEVIHTMRSQKNKKWMAIKIDLEKAYDRVSWEFIEASLRAAGIPNYINNVITSSTSNSAMQVMWNGVPLSKFRPIRGVRQGCPLFPYIFVLCMEWLGHLIKSAISKDNLVIFSKADIGHCGVLKTILDDFCAMSGHKINVRKTKIFFSKGVDDNMVNSISIIFEFQRVHNLGHYLGVPLFHQNVTSSTL</sequence>
<name>A0A5B6X0X3_9ROSI</name>
<evidence type="ECO:0000313" key="3">
    <source>
        <dbReference type="Proteomes" id="UP000325315"/>
    </source>
</evidence>
<dbReference type="InterPro" id="IPR000477">
    <property type="entry name" value="RT_dom"/>
</dbReference>
<dbReference type="Proteomes" id="UP000325315">
    <property type="component" value="Unassembled WGS sequence"/>
</dbReference>
<keyword evidence="2" id="KW-0548">Nucleotidyltransferase</keyword>
<dbReference type="PROSITE" id="PS50878">
    <property type="entry name" value="RT_POL"/>
    <property type="match status" value="1"/>
</dbReference>
<dbReference type="EMBL" id="SMMG02000001">
    <property type="protein sequence ID" value="KAA3487383.1"/>
    <property type="molecule type" value="Genomic_DNA"/>
</dbReference>
<keyword evidence="3" id="KW-1185">Reference proteome</keyword>
<comment type="caution">
    <text evidence="2">The sequence shown here is derived from an EMBL/GenBank/DDBJ whole genome shotgun (WGS) entry which is preliminary data.</text>
</comment>
<dbReference type="AlphaFoldDB" id="A0A5B6X0X3"/>
<dbReference type="GO" id="GO:0003964">
    <property type="term" value="F:RNA-directed DNA polymerase activity"/>
    <property type="evidence" value="ECO:0007669"/>
    <property type="project" value="UniProtKB-KW"/>
</dbReference>